<evidence type="ECO:0000256" key="5">
    <source>
        <dbReference type="ARBA" id="ARBA00023004"/>
    </source>
</evidence>
<evidence type="ECO:0000256" key="4">
    <source>
        <dbReference type="ARBA" id="ARBA00023002"/>
    </source>
</evidence>
<dbReference type="CDD" id="cd20625">
    <property type="entry name" value="CYP164-like"/>
    <property type="match status" value="1"/>
</dbReference>
<dbReference type="PANTHER" id="PTHR46696">
    <property type="entry name" value="P450, PUTATIVE (EUROFUNG)-RELATED"/>
    <property type="match status" value="1"/>
</dbReference>
<keyword evidence="6 7" id="KW-0503">Monooxygenase</keyword>
<dbReference type="GO" id="GO:0020037">
    <property type="term" value="F:heme binding"/>
    <property type="evidence" value="ECO:0007669"/>
    <property type="project" value="InterPro"/>
</dbReference>
<dbReference type="InterPro" id="IPR036396">
    <property type="entry name" value="Cyt_P450_sf"/>
</dbReference>
<dbReference type="PRINTS" id="PR00385">
    <property type="entry name" value="P450"/>
</dbReference>
<dbReference type="AlphaFoldDB" id="A0A6J4TY97"/>
<dbReference type="FunFam" id="1.10.630.10:FF:000018">
    <property type="entry name" value="Cytochrome P450 monooxygenase"/>
    <property type="match status" value="1"/>
</dbReference>
<keyword evidence="2 7" id="KW-0349">Heme</keyword>
<evidence type="ECO:0000256" key="7">
    <source>
        <dbReference type="RuleBase" id="RU000461"/>
    </source>
</evidence>
<dbReference type="InterPro" id="IPR001128">
    <property type="entry name" value="Cyt_P450"/>
</dbReference>
<reference evidence="8" key="1">
    <citation type="submission" date="2020-02" db="EMBL/GenBank/DDBJ databases">
        <authorList>
            <person name="Meier V. D."/>
        </authorList>
    </citation>
    <scope>NUCLEOTIDE SEQUENCE</scope>
    <source>
        <strain evidence="8">AVDCRST_MAG49</strain>
    </source>
</reference>
<keyword evidence="3 7" id="KW-0479">Metal-binding</keyword>
<name>A0A6J4TY97_9BACT</name>
<dbReference type="SUPFAM" id="SSF48264">
    <property type="entry name" value="Cytochrome P450"/>
    <property type="match status" value="1"/>
</dbReference>
<dbReference type="GO" id="GO:0004497">
    <property type="term" value="F:monooxygenase activity"/>
    <property type="evidence" value="ECO:0007669"/>
    <property type="project" value="UniProtKB-KW"/>
</dbReference>
<dbReference type="InterPro" id="IPR002397">
    <property type="entry name" value="Cyt_P450_B"/>
</dbReference>
<evidence type="ECO:0000313" key="8">
    <source>
        <dbReference type="EMBL" id="CAA9535115.1"/>
    </source>
</evidence>
<organism evidence="8">
    <name type="scientific">uncultured Thermomicrobiales bacterium</name>
    <dbReference type="NCBI Taxonomy" id="1645740"/>
    <lineage>
        <taxon>Bacteria</taxon>
        <taxon>Pseudomonadati</taxon>
        <taxon>Thermomicrobiota</taxon>
        <taxon>Thermomicrobia</taxon>
        <taxon>Thermomicrobiales</taxon>
        <taxon>environmental samples</taxon>
    </lineage>
</organism>
<dbReference type="EMBL" id="CADCWG010000014">
    <property type="protein sequence ID" value="CAA9535115.1"/>
    <property type="molecule type" value="Genomic_DNA"/>
</dbReference>
<evidence type="ECO:0000256" key="3">
    <source>
        <dbReference type="ARBA" id="ARBA00022723"/>
    </source>
</evidence>
<evidence type="ECO:0000256" key="2">
    <source>
        <dbReference type="ARBA" id="ARBA00022617"/>
    </source>
</evidence>
<gene>
    <name evidence="8" type="ORF">AVDCRST_MAG49-368</name>
</gene>
<evidence type="ECO:0000256" key="6">
    <source>
        <dbReference type="ARBA" id="ARBA00023033"/>
    </source>
</evidence>
<accession>A0A6J4TY97</accession>
<proteinExistence type="inferred from homology"/>
<dbReference type="GO" id="GO:0005506">
    <property type="term" value="F:iron ion binding"/>
    <property type="evidence" value="ECO:0007669"/>
    <property type="project" value="InterPro"/>
</dbReference>
<dbReference type="Pfam" id="PF00067">
    <property type="entry name" value="p450"/>
    <property type="match status" value="1"/>
</dbReference>
<sequence length="408" mass="44457">MTEALPVGTAPIFHDPYPEYHAMRAEAPLRYEPGWNGWSATGYREVAALLREPRLKADRSELFFDHLDDARRAALEPLARAHAGMMLFADPPRHTRLRGLVNRAFTPRVVDALRGRVQAVIDGLLDAVVPAGRMDVVADLAYPLPTVVIAELLGVPAADRDLLKAWSDDFAAFIGGQAGAPEIAERANASVVAWTSYFHAVVEERRRAPGPDLISALLAASERGDVLDEDELVATALLVLVAGHETTTNLIGNGLLALLHQPNQLALVRDDPALLRGAVEELLRYDSPVQVTSRMAGEDFAWEGHGFRAGQFVDLWLGAANRDPAQFPNPDRLDVRREEVRHLAFGYGAHFCVGAPLARLEGQMALGTLLRRCPDVALDAASDALTHHETTVFRALRSLPVVFTPPTG</sequence>
<dbReference type="InterPro" id="IPR017972">
    <property type="entry name" value="Cyt_P450_CS"/>
</dbReference>
<dbReference type="GO" id="GO:0016705">
    <property type="term" value="F:oxidoreductase activity, acting on paired donors, with incorporation or reduction of molecular oxygen"/>
    <property type="evidence" value="ECO:0007669"/>
    <property type="project" value="InterPro"/>
</dbReference>
<dbReference type="PROSITE" id="PS00086">
    <property type="entry name" value="CYTOCHROME_P450"/>
    <property type="match status" value="1"/>
</dbReference>
<dbReference type="PANTHER" id="PTHR46696:SF1">
    <property type="entry name" value="CYTOCHROME P450 YJIB-RELATED"/>
    <property type="match status" value="1"/>
</dbReference>
<protein>
    <submittedName>
        <fullName evidence="8">Cytochrome P450 hydroxylase</fullName>
    </submittedName>
</protein>
<evidence type="ECO:0000256" key="1">
    <source>
        <dbReference type="ARBA" id="ARBA00010617"/>
    </source>
</evidence>
<keyword evidence="4 7" id="KW-0560">Oxidoreductase</keyword>
<dbReference type="PRINTS" id="PR00359">
    <property type="entry name" value="BP450"/>
</dbReference>
<dbReference type="Gene3D" id="1.10.630.10">
    <property type="entry name" value="Cytochrome P450"/>
    <property type="match status" value="1"/>
</dbReference>
<comment type="similarity">
    <text evidence="1 7">Belongs to the cytochrome P450 family.</text>
</comment>
<keyword evidence="5 7" id="KW-0408">Iron</keyword>